<keyword evidence="4" id="KW-1185">Reference proteome</keyword>
<feature type="transmembrane region" description="Helical" evidence="2">
    <location>
        <begin position="20"/>
        <end position="36"/>
    </location>
</feature>
<accession>A0ABV1I270</accession>
<keyword evidence="2" id="KW-0472">Membrane</keyword>
<dbReference type="RefSeq" id="WP_349144445.1">
    <property type="nucleotide sequence ID" value="NZ_JBBMFC010000013.1"/>
</dbReference>
<name>A0ABV1I270_9FIRM</name>
<keyword evidence="2" id="KW-0812">Transmembrane</keyword>
<feature type="region of interest" description="Disordered" evidence="1">
    <location>
        <begin position="82"/>
        <end position="101"/>
    </location>
</feature>
<evidence type="ECO:0008006" key="5">
    <source>
        <dbReference type="Google" id="ProtNLM"/>
    </source>
</evidence>
<feature type="compositionally biased region" description="Acidic residues" evidence="1">
    <location>
        <begin position="92"/>
        <end position="101"/>
    </location>
</feature>
<protein>
    <recommendedName>
        <fullName evidence="5">DUF485 domain-containing protein</fullName>
    </recommendedName>
</protein>
<evidence type="ECO:0000256" key="1">
    <source>
        <dbReference type="SAM" id="MobiDB-lite"/>
    </source>
</evidence>
<proteinExistence type="predicted"/>
<keyword evidence="2" id="KW-1133">Transmembrane helix</keyword>
<feature type="compositionally biased region" description="Basic and acidic residues" evidence="1">
    <location>
        <begin position="82"/>
        <end position="91"/>
    </location>
</feature>
<evidence type="ECO:0000256" key="2">
    <source>
        <dbReference type="SAM" id="Phobius"/>
    </source>
</evidence>
<evidence type="ECO:0000313" key="3">
    <source>
        <dbReference type="EMBL" id="MEQ2578915.1"/>
    </source>
</evidence>
<dbReference type="Proteomes" id="UP001470288">
    <property type="component" value="Unassembled WGS sequence"/>
</dbReference>
<comment type="caution">
    <text evidence="3">The sequence shown here is derived from an EMBL/GenBank/DDBJ whole genome shotgun (WGS) entry which is preliminary data.</text>
</comment>
<sequence length="101" mass="11269">MFKKKRETDTLTQQRTRQYVKMMLGAYLIYTAYSMGRDLHQGIQADNPALIIAIAAVFALFGLFLCVAGFAKAMKLSAEELKERENLSDKGEEAEDESGGN</sequence>
<evidence type="ECO:0000313" key="4">
    <source>
        <dbReference type="Proteomes" id="UP001470288"/>
    </source>
</evidence>
<organism evidence="3 4">
    <name type="scientific">Hominiventricola aquisgranensis</name>
    <dbReference type="NCBI Taxonomy" id="3133164"/>
    <lineage>
        <taxon>Bacteria</taxon>
        <taxon>Bacillati</taxon>
        <taxon>Bacillota</taxon>
        <taxon>Clostridia</taxon>
        <taxon>Lachnospirales</taxon>
        <taxon>Lachnospiraceae</taxon>
        <taxon>Hominiventricola</taxon>
    </lineage>
</organism>
<dbReference type="EMBL" id="JBBMFC010000013">
    <property type="protein sequence ID" value="MEQ2578915.1"/>
    <property type="molecule type" value="Genomic_DNA"/>
</dbReference>
<gene>
    <name evidence="3" type="ORF">WMO62_08690</name>
</gene>
<reference evidence="3 4" key="1">
    <citation type="submission" date="2024-03" db="EMBL/GenBank/DDBJ databases">
        <title>Human intestinal bacterial collection.</title>
        <authorList>
            <person name="Pauvert C."/>
            <person name="Hitch T.C.A."/>
            <person name="Clavel T."/>
        </authorList>
    </citation>
    <scope>NUCLEOTIDE SEQUENCE [LARGE SCALE GENOMIC DNA]</scope>
    <source>
        <strain evidence="3 4">CLA-AA-H78B</strain>
    </source>
</reference>
<feature type="transmembrane region" description="Helical" evidence="2">
    <location>
        <begin position="48"/>
        <end position="71"/>
    </location>
</feature>